<dbReference type="Gene3D" id="1.25.40.10">
    <property type="entry name" value="Tetratricopeptide repeat domain"/>
    <property type="match status" value="1"/>
</dbReference>
<dbReference type="EMBL" id="QGNW01000050">
    <property type="protein sequence ID" value="RVX06571.1"/>
    <property type="molecule type" value="Genomic_DNA"/>
</dbReference>
<evidence type="ECO:0000313" key="1">
    <source>
        <dbReference type="EMBL" id="RVX06571.1"/>
    </source>
</evidence>
<sequence length="351" mass="39795">MKASRRIRATGDADSAVTYFEESVDFLRKLPADDLEITHTLSVSLNKIGDLKYYDGDLEAARSYYSQSLDVRRNAIKDRSNVPSQGVNLRIPLLHRFYRKHSLKLDYTRGRCWGFQSLGSVTLTLEHRAGSRRQLLVVAGESVEEGMSWCCLMWRILWLWGCEKLRGGLGVELLLIGGFDGSKDDSLWHTVTACIYWLHFIMQKWGLGRNGLGGSSSAFPLQVSLCWLMALLQVFFKAQGEGGLRQGDPLSPYLFVIAMEAFNCLLKRAMHGEVEEVESFLVRLNGKRVCGDVENMVFWNKTKSGKFLVKSLYYALELGSSSSFPSSCIWNVWVQLKISFFAWERLLGARV</sequence>
<dbReference type="AlphaFoldDB" id="A0A438JC87"/>
<dbReference type="InterPro" id="IPR011990">
    <property type="entry name" value="TPR-like_helical_dom_sf"/>
</dbReference>
<dbReference type="Proteomes" id="UP000288805">
    <property type="component" value="Unassembled WGS sequence"/>
</dbReference>
<gene>
    <name evidence="1" type="primary">NCA1_2</name>
    <name evidence="1" type="ORF">CK203_029505</name>
</gene>
<reference evidence="1 2" key="1">
    <citation type="journal article" date="2018" name="PLoS Genet.">
        <title>Population sequencing reveals clonal diversity and ancestral inbreeding in the grapevine cultivar Chardonnay.</title>
        <authorList>
            <person name="Roach M.J."/>
            <person name="Johnson D.L."/>
            <person name="Bohlmann J."/>
            <person name="van Vuuren H.J."/>
            <person name="Jones S.J."/>
            <person name="Pretorius I.S."/>
            <person name="Schmidt S.A."/>
            <person name="Borneman A.R."/>
        </authorList>
    </citation>
    <scope>NUCLEOTIDE SEQUENCE [LARGE SCALE GENOMIC DNA]</scope>
    <source>
        <strain evidence="2">cv. Chardonnay</strain>
        <tissue evidence="1">Leaf</tissue>
    </source>
</reference>
<accession>A0A438JC87</accession>
<evidence type="ECO:0000313" key="2">
    <source>
        <dbReference type="Proteomes" id="UP000288805"/>
    </source>
</evidence>
<protein>
    <submittedName>
        <fullName evidence="1">Protein NCA1</fullName>
    </submittedName>
</protein>
<name>A0A438JC87_VITVI</name>
<comment type="caution">
    <text evidence="1">The sequence shown here is derived from an EMBL/GenBank/DDBJ whole genome shotgun (WGS) entry which is preliminary data.</text>
</comment>
<proteinExistence type="predicted"/>
<organism evidence="1 2">
    <name type="scientific">Vitis vinifera</name>
    <name type="common">Grape</name>
    <dbReference type="NCBI Taxonomy" id="29760"/>
    <lineage>
        <taxon>Eukaryota</taxon>
        <taxon>Viridiplantae</taxon>
        <taxon>Streptophyta</taxon>
        <taxon>Embryophyta</taxon>
        <taxon>Tracheophyta</taxon>
        <taxon>Spermatophyta</taxon>
        <taxon>Magnoliopsida</taxon>
        <taxon>eudicotyledons</taxon>
        <taxon>Gunneridae</taxon>
        <taxon>Pentapetalae</taxon>
        <taxon>rosids</taxon>
        <taxon>Vitales</taxon>
        <taxon>Vitaceae</taxon>
        <taxon>Viteae</taxon>
        <taxon>Vitis</taxon>
    </lineage>
</organism>